<comment type="caution">
    <text evidence="1">The sequence shown here is derived from an EMBL/GenBank/DDBJ whole genome shotgun (WGS) entry which is preliminary data.</text>
</comment>
<dbReference type="CDD" id="cd15482">
    <property type="entry name" value="Sialidase_non-viral"/>
    <property type="match status" value="1"/>
</dbReference>
<gene>
    <name evidence="1" type="ORF">JOF56_006169</name>
</gene>
<dbReference type="PANTHER" id="PTHR38792">
    <property type="entry name" value="BNR/ASP-BOX REPEAT DOMAIN PROTEIN (AFU_ORTHOLOGUE AFUA_7G06430)-RELATED"/>
    <property type="match status" value="1"/>
</dbReference>
<reference evidence="1 2" key="1">
    <citation type="submission" date="2021-03" db="EMBL/GenBank/DDBJ databases">
        <title>Sequencing the genomes of 1000 actinobacteria strains.</title>
        <authorList>
            <person name="Klenk H.-P."/>
        </authorList>
    </citation>
    <scope>NUCLEOTIDE SEQUENCE [LARGE SCALE GENOMIC DNA]</scope>
    <source>
        <strain evidence="1 2">DSM 46670</strain>
    </source>
</reference>
<evidence type="ECO:0008006" key="3">
    <source>
        <dbReference type="Google" id="ProtNLM"/>
    </source>
</evidence>
<evidence type="ECO:0000313" key="2">
    <source>
        <dbReference type="Proteomes" id="UP001519332"/>
    </source>
</evidence>
<keyword evidence="2" id="KW-1185">Reference proteome</keyword>
<dbReference type="Gene3D" id="2.120.10.10">
    <property type="match status" value="1"/>
</dbReference>
<dbReference type="EMBL" id="JAGINW010000001">
    <property type="protein sequence ID" value="MBP2325784.1"/>
    <property type="molecule type" value="Genomic_DNA"/>
</dbReference>
<evidence type="ECO:0000313" key="1">
    <source>
        <dbReference type="EMBL" id="MBP2325784.1"/>
    </source>
</evidence>
<dbReference type="RefSeq" id="WP_209642935.1">
    <property type="nucleotide sequence ID" value="NZ_JAGINW010000001.1"/>
</dbReference>
<protein>
    <recommendedName>
        <fullName evidence="3">Exo-alpha-sialidase</fullName>
    </recommendedName>
</protein>
<dbReference type="Proteomes" id="UP001519332">
    <property type="component" value="Unassembled WGS sequence"/>
</dbReference>
<organism evidence="1 2">
    <name type="scientific">Kibdelosporangium banguiense</name>
    <dbReference type="NCBI Taxonomy" id="1365924"/>
    <lineage>
        <taxon>Bacteria</taxon>
        <taxon>Bacillati</taxon>
        <taxon>Actinomycetota</taxon>
        <taxon>Actinomycetes</taxon>
        <taxon>Pseudonocardiales</taxon>
        <taxon>Pseudonocardiaceae</taxon>
        <taxon>Kibdelosporangium</taxon>
    </lineage>
</organism>
<name>A0ABS4TN45_9PSEU</name>
<proteinExistence type="predicted"/>
<accession>A0ABS4TN45</accession>
<dbReference type="InterPro" id="IPR036278">
    <property type="entry name" value="Sialidase_sf"/>
</dbReference>
<sequence length="372" mass="39832">MAAILVSVLLTAPSDAAPQRHVLYDGGSSYPRVIRLESGRVLASITTNDGAQGLGVIMASEDDGRTFRQIARIPDPAAAGSKGICCSVLFELPSPVGALPKGTVLWAGTVGYLAMHGKQTKQRLWASKDRGTTWSFLSDIASSPNQYNAWEPSMSVAADGRLVAFYSDETDKIKHDQKLVQVRSADGLQWTDYRETVVSDAWNVRPGMINAIPLPGRGYFMTYEVCNNDKVHLCSAYFRRSADGWNYGDPRDLGTVVRTSDGKQGRHTPVPAWSPGPGPSGTILLITEMLVHSGGALAAGNGGTILANDNGGDGPWYEIPAPIKVSGVDNEGCRNFSPGLLPARDGRSVLEVTTDYDGPVCKTYYATGPLVR</sequence>
<dbReference type="PANTHER" id="PTHR38792:SF3">
    <property type="entry name" value="BNR_ASP-BOX REPEAT DOMAIN PROTEIN (AFU_ORTHOLOGUE AFUA_7G06430)-RELATED"/>
    <property type="match status" value="1"/>
</dbReference>
<dbReference type="SUPFAM" id="SSF50939">
    <property type="entry name" value="Sialidases"/>
    <property type="match status" value="1"/>
</dbReference>